<keyword evidence="6" id="KW-1185">Reference proteome</keyword>
<sequence>MEGMAPPTPPPPVPIAVIGGSGLYSLLDPEASRTQRIVTPFGADVDITIGAYAGTTVAFLPRHGAGHSVPPHRIPARAMLWALARLGVRVLVSTAAVGSLNEQLPVGTIALADQLVDRTRDREDTFFDGDTVRHLPFADPFAPALRALALGAAPELVDGATVLVIPGPRFSTRAESDMNRAAGVDLVNMTLYPEMALAAEIGIDAIALCVVTDVDSGSHAGEAVTAEAVFARLDEARPRLVSAIERIVAAVPADYAPRELIDRAAVDAVLRTETP</sequence>
<feature type="site" description="Important for substrate specificity" evidence="3">
    <location>
        <position position="171"/>
    </location>
</feature>
<comment type="pathway">
    <text evidence="3">Amino-acid biosynthesis; L-methionine biosynthesis via salvage pathway; S-methyl-5-thio-alpha-D-ribose 1-phosphate from S-methyl-5'-thioadenosine (phosphorylase route): step 1/1.</text>
</comment>
<evidence type="ECO:0000259" key="4">
    <source>
        <dbReference type="Pfam" id="PF01048"/>
    </source>
</evidence>
<feature type="binding site" evidence="3">
    <location>
        <position position="189"/>
    </location>
    <ligand>
        <name>substrate</name>
    </ligand>
</feature>
<comment type="caution">
    <text evidence="3">Lacks conserved residue(s) required for the propagation of feature annotation.</text>
</comment>
<dbReference type="CDD" id="cd09010">
    <property type="entry name" value="MTAP_SsMTAPII_like_MTIP"/>
    <property type="match status" value="1"/>
</dbReference>
<name>A0ABP7AD49_9MICO</name>
<dbReference type="Proteomes" id="UP001501697">
    <property type="component" value="Unassembled WGS sequence"/>
</dbReference>
<proteinExistence type="inferred from homology"/>
<evidence type="ECO:0000256" key="2">
    <source>
        <dbReference type="ARBA" id="ARBA00022679"/>
    </source>
</evidence>
<dbReference type="PANTHER" id="PTHR42679:SF2">
    <property type="entry name" value="S-METHYL-5'-THIOADENOSINE PHOSPHORYLASE"/>
    <property type="match status" value="1"/>
</dbReference>
<keyword evidence="2 3" id="KW-0808">Transferase</keyword>
<accession>A0ABP7AD49</accession>
<feature type="domain" description="Nucleoside phosphorylase" evidence="4">
    <location>
        <begin position="14"/>
        <end position="248"/>
    </location>
</feature>
<dbReference type="HAMAP" id="MF_01963">
    <property type="entry name" value="MTAP"/>
    <property type="match status" value="1"/>
</dbReference>
<feature type="binding site" evidence="3">
    <location>
        <begin position="213"/>
        <end position="215"/>
    </location>
    <ligand>
        <name>substrate</name>
    </ligand>
</feature>
<reference evidence="6" key="1">
    <citation type="journal article" date="2019" name="Int. J. Syst. Evol. Microbiol.">
        <title>The Global Catalogue of Microorganisms (GCM) 10K type strain sequencing project: providing services to taxonomists for standard genome sequencing and annotation.</title>
        <authorList>
            <consortium name="The Broad Institute Genomics Platform"/>
            <consortium name="The Broad Institute Genome Sequencing Center for Infectious Disease"/>
            <person name="Wu L."/>
            <person name="Ma J."/>
        </authorList>
    </citation>
    <scope>NUCLEOTIDE SEQUENCE [LARGE SCALE GENOMIC DNA]</scope>
    <source>
        <strain evidence="6">JCM 16544</strain>
    </source>
</reference>
<keyword evidence="3" id="KW-0660">Purine salvage</keyword>
<organism evidence="5 6">
    <name type="scientific">Microbacterium awajiense</name>
    <dbReference type="NCBI Taxonomy" id="415214"/>
    <lineage>
        <taxon>Bacteria</taxon>
        <taxon>Bacillati</taxon>
        <taxon>Actinomycetota</taxon>
        <taxon>Actinomycetes</taxon>
        <taxon>Micrococcales</taxon>
        <taxon>Microbacteriaceae</taxon>
        <taxon>Microbacterium</taxon>
    </lineage>
</organism>
<keyword evidence="1 3" id="KW-0328">Glycosyltransferase</keyword>
<comment type="catalytic activity">
    <reaction evidence="3">
        <text>S-methyl-5'-thioadenosine + phosphate = 5-(methylsulfanyl)-alpha-D-ribose 1-phosphate + adenine</text>
        <dbReference type="Rhea" id="RHEA:11852"/>
        <dbReference type="ChEBI" id="CHEBI:16708"/>
        <dbReference type="ChEBI" id="CHEBI:17509"/>
        <dbReference type="ChEBI" id="CHEBI:43474"/>
        <dbReference type="ChEBI" id="CHEBI:58533"/>
        <dbReference type="EC" id="2.4.2.28"/>
    </reaction>
</comment>
<dbReference type="InterPro" id="IPR000845">
    <property type="entry name" value="Nucleoside_phosphorylase_d"/>
</dbReference>
<evidence type="ECO:0000256" key="3">
    <source>
        <dbReference type="HAMAP-Rule" id="MF_01963"/>
    </source>
</evidence>
<dbReference type="SUPFAM" id="SSF53167">
    <property type="entry name" value="Purine and uridine phosphorylases"/>
    <property type="match status" value="1"/>
</dbReference>
<feature type="binding site" evidence="3">
    <location>
        <position position="190"/>
    </location>
    <ligand>
        <name>phosphate</name>
        <dbReference type="ChEBI" id="CHEBI:43474"/>
    </ligand>
</feature>
<feature type="binding site" evidence="3">
    <location>
        <position position="21"/>
    </location>
    <ligand>
        <name>phosphate</name>
        <dbReference type="ChEBI" id="CHEBI:43474"/>
    </ligand>
</feature>
<feature type="site" description="Important for substrate specificity" evidence="3">
    <location>
        <position position="226"/>
    </location>
</feature>
<comment type="similarity">
    <text evidence="3">Belongs to the PNP/MTAP phosphorylase family. MTAP subfamily.</text>
</comment>
<comment type="caution">
    <text evidence="5">The sequence shown here is derived from an EMBL/GenBank/DDBJ whole genome shotgun (WGS) entry which is preliminary data.</text>
</comment>
<feature type="binding site" evidence="3">
    <location>
        <begin position="62"/>
        <end position="63"/>
    </location>
    <ligand>
        <name>phosphate</name>
        <dbReference type="ChEBI" id="CHEBI:43474"/>
    </ligand>
</feature>
<dbReference type="EMBL" id="BAAAYU010000001">
    <property type="protein sequence ID" value="GAA3629384.1"/>
    <property type="molecule type" value="Genomic_DNA"/>
</dbReference>
<dbReference type="PANTHER" id="PTHR42679">
    <property type="entry name" value="S-METHYL-5'-THIOADENOSINE PHOSPHORYLASE"/>
    <property type="match status" value="1"/>
</dbReference>
<dbReference type="Gene3D" id="3.40.50.1580">
    <property type="entry name" value="Nucleoside phosphorylase domain"/>
    <property type="match status" value="1"/>
</dbReference>
<evidence type="ECO:0000256" key="1">
    <source>
        <dbReference type="ARBA" id="ARBA00022676"/>
    </source>
</evidence>
<comment type="function">
    <text evidence="3">Catalyzes the reversible phosphorylation of S-methyl-5'-thioadenosine (MTA) to adenine and 5-methylthioribose-1-phosphate. Involved in the breakdown of MTA, a major by-product of polyamine biosynthesis. Responsible for the first step in the methionine salvage pathway after MTA has been generated from S-adenosylmethionine. Has broad substrate specificity with 6-aminopurine nucleosides as preferred substrates.</text>
</comment>
<dbReference type="InterPro" id="IPR010044">
    <property type="entry name" value="MTAP"/>
</dbReference>
<evidence type="ECO:0000313" key="6">
    <source>
        <dbReference type="Proteomes" id="UP001501697"/>
    </source>
</evidence>
<protein>
    <recommendedName>
        <fullName evidence="3">S-methyl-5'-thioadenosine phosphorylase</fullName>
        <ecNumber evidence="3">2.4.2.28</ecNumber>
    </recommendedName>
    <alternativeName>
        <fullName evidence="3">5'-methylthioadenosine phosphorylase</fullName>
        <shortName evidence="3">MTA phosphorylase</shortName>
        <shortName evidence="3">MTAP</shortName>
    </alternativeName>
</protein>
<dbReference type="InterPro" id="IPR035994">
    <property type="entry name" value="Nucleoside_phosphorylase_sf"/>
</dbReference>
<gene>
    <name evidence="3" type="primary">mtnP</name>
    <name evidence="5" type="ORF">GCM10022200_10030</name>
</gene>
<comment type="subunit">
    <text evidence="3">Homohexamer. Dimer of a homotrimer.</text>
</comment>
<dbReference type="Pfam" id="PF01048">
    <property type="entry name" value="PNP_UDP_1"/>
    <property type="match status" value="1"/>
</dbReference>
<dbReference type="EC" id="2.4.2.28" evidence="3"/>
<evidence type="ECO:0000313" key="5">
    <source>
        <dbReference type="EMBL" id="GAA3629384.1"/>
    </source>
</evidence>